<dbReference type="Pfam" id="PF19124">
    <property type="entry name" value="DUF5808"/>
    <property type="match status" value="1"/>
</dbReference>
<keyword evidence="1" id="KW-0472">Membrane</keyword>
<dbReference type="InterPro" id="IPR043831">
    <property type="entry name" value="DUF5808"/>
</dbReference>
<feature type="domain" description="DUF5808" evidence="2">
    <location>
        <begin position="78"/>
        <end position="102"/>
    </location>
</feature>
<name>A0A255G6P7_9ACTN</name>
<feature type="transmembrane region" description="Helical" evidence="1">
    <location>
        <begin position="200"/>
        <end position="218"/>
    </location>
</feature>
<feature type="transmembrane region" description="Helical" evidence="1">
    <location>
        <begin position="230"/>
        <end position="251"/>
    </location>
</feature>
<dbReference type="RefSeq" id="WP_094406045.1">
    <property type="nucleotide sequence ID" value="NZ_NMVO01000015.1"/>
</dbReference>
<keyword evidence="1" id="KW-1133">Transmembrane helix</keyword>
<reference evidence="3 4" key="1">
    <citation type="submission" date="2017-07" db="EMBL/GenBank/DDBJ databases">
        <title>Draft whole genome sequences of clinical Proprionibacteriaceae strains.</title>
        <authorList>
            <person name="Bernier A.-M."/>
            <person name="Bernard K."/>
            <person name="Domingo M.-C."/>
        </authorList>
    </citation>
    <scope>NUCLEOTIDE SEQUENCE [LARGE SCALE GENOMIC DNA]</scope>
    <source>
        <strain evidence="3 4">NML 030167</strain>
    </source>
</reference>
<dbReference type="AlphaFoldDB" id="A0A255G6P7"/>
<organism evidence="3 4">
    <name type="scientific">Enemella evansiae</name>
    <dbReference type="NCBI Taxonomy" id="2016499"/>
    <lineage>
        <taxon>Bacteria</taxon>
        <taxon>Bacillati</taxon>
        <taxon>Actinomycetota</taxon>
        <taxon>Actinomycetes</taxon>
        <taxon>Propionibacteriales</taxon>
        <taxon>Propionibacteriaceae</taxon>
        <taxon>Enemella</taxon>
    </lineage>
</organism>
<feature type="transmembrane region" description="Helical" evidence="1">
    <location>
        <begin position="171"/>
        <end position="188"/>
    </location>
</feature>
<protein>
    <recommendedName>
        <fullName evidence="2">DUF5808 domain-containing protein</fullName>
    </recommendedName>
</protein>
<dbReference type="Proteomes" id="UP000215896">
    <property type="component" value="Unassembled WGS sequence"/>
</dbReference>
<sequence length="263" mass="28164">MNPYTRAVSGHLRGIRAADRRQALSDLDDLLSDGAVTADELGPPEAYAANLREQLGRRSRRWGGFGLGRATLARVWNPADPRLFVPRALGLGWRLNVGALAVRLGWLRPDDADRDVLAAIPAGVRLLQQTMPGVLATATVVAAARSWRAGDRVPARFDPAGRVTGWVDRRWLLAPSAVAVAAAGWAWLPGTDEDAVLVRPALAASVAATTATVLWVGLRAHREPTAARVWLGPLVFAAPVVTELAATVLPVRSGLARISREER</sequence>
<gene>
    <name evidence="3" type="ORF">CGZ94_14315</name>
</gene>
<evidence type="ECO:0000313" key="3">
    <source>
        <dbReference type="EMBL" id="OYO11600.1"/>
    </source>
</evidence>
<dbReference type="EMBL" id="NMVO01000015">
    <property type="protein sequence ID" value="OYO11600.1"/>
    <property type="molecule type" value="Genomic_DNA"/>
</dbReference>
<dbReference type="OrthoDB" id="4558476at2"/>
<comment type="caution">
    <text evidence="3">The sequence shown here is derived from an EMBL/GenBank/DDBJ whole genome shotgun (WGS) entry which is preliminary data.</text>
</comment>
<proteinExistence type="predicted"/>
<keyword evidence="1" id="KW-0812">Transmembrane</keyword>
<evidence type="ECO:0000313" key="4">
    <source>
        <dbReference type="Proteomes" id="UP000215896"/>
    </source>
</evidence>
<evidence type="ECO:0000259" key="2">
    <source>
        <dbReference type="Pfam" id="PF19124"/>
    </source>
</evidence>
<keyword evidence="4" id="KW-1185">Reference proteome</keyword>
<accession>A0A255G6P7</accession>
<evidence type="ECO:0000256" key="1">
    <source>
        <dbReference type="SAM" id="Phobius"/>
    </source>
</evidence>